<dbReference type="EC" id="2.1.-.-" evidence="6"/>
<dbReference type="InterPro" id="IPR029063">
    <property type="entry name" value="SAM-dependent_MTases_sf"/>
</dbReference>
<dbReference type="CDD" id="cd02440">
    <property type="entry name" value="AdoMet_MTases"/>
    <property type="match status" value="1"/>
</dbReference>
<dbReference type="GO" id="GO:0032259">
    <property type="term" value="P:methylation"/>
    <property type="evidence" value="ECO:0007669"/>
    <property type="project" value="UniProtKB-KW"/>
</dbReference>
<keyword evidence="2 6" id="KW-0808">Transferase</keyword>
<feature type="domain" description="Methyltransferase type 11" evidence="5">
    <location>
        <begin position="38"/>
        <end position="142"/>
    </location>
</feature>
<comment type="caution">
    <text evidence="6">The sequence shown here is derived from an EMBL/GenBank/DDBJ whole genome shotgun (WGS) entry which is preliminary data.</text>
</comment>
<dbReference type="RefSeq" id="WP_253947783.1">
    <property type="nucleotide sequence ID" value="NZ_JARLKN010000090.1"/>
</dbReference>
<organism evidence="6 7">
    <name type="scientific">Paenibacillus ehimensis</name>
    <dbReference type="NCBI Taxonomy" id="79264"/>
    <lineage>
        <taxon>Bacteria</taxon>
        <taxon>Bacillati</taxon>
        <taxon>Bacillota</taxon>
        <taxon>Bacilli</taxon>
        <taxon>Bacillales</taxon>
        <taxon>Paenibacillaceae</taxon>
        <taxon>Paenibacillus</taxon>
    </lineage>
</organism>
<dbReference type="EMBL" id="JAUMKJ010000072">
    <property type="protein sequence ID" value="MDO3681634.1"/>
    <property type="molecule type" value="Genomic_DNA"/>
</dbReference>
<evidence type="ECO:0000256" key="2">
    <source>
        <dbReference type="ARBA" id="ARBA00022679"/>
    </source>
</evidence>
<evidence type="ECO:0000313" key="7">
    <source>
        <dbReference type="Proteomes" id="UP001168883"/>
    </source>
</evidence>
<protein>
    <submittedName>
        <fullName evidence="6">Class I SAM-dependent methyltransferase</fullName>
        <ecNumber evidence="6">2.1.-.-</ecNumber>
    </submittedName>
</protein>
<reference evidence="6" key="1">
    <citation type="submission" date="2023-07" db="EMBL/GenBank/DDBJ databases">
        <authorList>
            <person name="Aktuganov G."/>
            <person name="Boyko T."/>
            <person name="Delegan Y."/>
            <person name="Galimzianova N."/>
            <person name="Gilvanova E."/>
            <person name="Korobov V."/>
            <person name="Kuzmina L."/>
            <person name="Melentiev A."/>
            <person name="Milman P."/>
            <person name="Ryabova A."/>
            <person name="Stupak E."/>
            <person name="Yasakov T."/>
            <person name="Zharikova N."/>
            <person name="Zhurenko E."/>
        </authorList>
    </citation>
    <scope>NUCLEOTIDE SEQUENCE</scope>
    <source>
        <strain evidence="6">IB-739</strain>
    </source>
</reference>
<dbReference type="Pfam" id="PF08241">
    <property type="entry name" value="Methyltransf_11"/>
    <property type="match status" value="1"/>
</dbReference>
<keyword evidence="1 6" id="KW-0489">Methyltransferase</keyword>
<dbReference type="PANTHER" id="PTHR43464:SF19">
    <property type="entry name" value="UBIQUINONE BIOSYNTHESIS O-METHYLTRANSFERASE, MITOCHONDRIAL"/>
    <property type="match status" value="1"/>
</dbReference>
<evidence type="ECO:0000256" key="1">
    <source>
        <dbReference type="ARBA" id="ARBA00022603"/>
    </source>
</evidence>
<keyword evidence="7" id="KW-1185">Reference proteome</keyword>
<gene>
    <name evidence="6" type="ORF">Q3C12_32080</name>
</gene>
<accession>A0ABT8VKX8</accession>
<dbReference type="InterPro" id="IPR013216">
    <property type="entry name" value="Methyltransf_11"/>
</dbReference>
<evidence type="ECO:0000256" key="4">
    <source>
        <dbReference type="SAM" id="MobiDB-lite"/>
    </source>
</evidence>
<evidence type="ECO:0000313" key="6">
    <source>
        <dbReference type="EMBL" id="MDO3681634.1"/>
    </source>
</evidence>
<keyword evidence="3" id="KW-0949">S-adenosyl-L-methionine</keyword>
<dbReference type="GO" id="GO:0008168">
    <property type="term" value="F:methyltransferase activity"/>
    <property type="evidence" value="ECO:0007669"/>
    <property type="project" value="UniProtKB-KW"/>
</dbReference>
<sequence>MEASEAQSMNVREQFGNIDIYLFDQLLKGRIAPGMRVLDAGCGNGRNLVHFLREGYDLWAVDRSAEAVEAVRALARELAPDRDGIPREERFRMEPVEKMSFANDTFDVVISCAVLHFAESETHFQQMVSELWRVLKPGGLLFARLASGEGLEDRLRPLGGGRYVLPDGSERFLADSGLLGRTAEKHHALQVEPLKTVNVENLRCMTTWCLKKPHILFFDPIEEQSEERLPEGTGEPDETGNGRMT</sequence>
<dbReference type="SUPFAM" id="SSF53335">
    <property type="entry name" value="S-adenosyl-L-methionine-dependent methyltransferases"/>
    <property type="match status" value="1"/>
</dbReference>
<evidence type="ECO:0000259" key="5">
    <source>
        <dbReference type="Pfam" id="PF08241"/>
    </source>
</evidence>
<feature type="region of interest" description="Disordered" evidence="4">
    <location>
        <begin position="222"/>
        <end position="245"/>
    </location>
</feature>
<evidence type="ECO:0000256" key="3">
    <source>
        <dbReference type="ARBA" id="ARBA00022691"/>
    </source>
</evidence>
<proteinExistence type="predicted"/>
<name>A0ABT8VKX8_9BACL</name>
<dbReference type="Proteomes" id="UP001168883">
    <property type="component" value="Unassembled WGS sequence"/>
</dbReference>
<dbReference type="PANTHER" id="PTHR43464">
    <property type="entry name" value="METHYLTRANSFERASE"/>
    <property type="match status" value="1"/>
</dbReference>
<dbReference type="Gene3D" id="3.40.50.150">
    <property type="entry name" value="Vaccinia Virus protein VP39"/>
    <property type="match status" value="1"/>
</dbReference>